<evidence type="ECO:0000313" key="3">
    <source>
        <dbReference type="Proteomes" id="UP000276215"/>
    </source>
</evidence>
<accession>A0A3N4JVW1</accession>
<proteinExistence type="predicted"/>
<evidence type="ECO:0000313" key="2">
    <source>
        <dbReference type="EMBL" id="RPB02463.1"/>
    </source>
</evidence>
<name>A0A3N4JVW1_9PEZI</name>
<dbReference type="AlphaFoldDB" id="A0A3N4JVW1"/>
<protein>
    <submittedName>
        <fullName evidence="2">Uncharacterized protein</fullName>
    </submittedName>
</protein>
<dbReference type="PANTHER" id="PTHR33324:SF2">
    <property type="entry name" value="MYB_SANT-LIKE DNA-BINDING DOMAIN-CONTAINING PROTEIN"/>
    <property type="match status" value="1"/>
</dbReference>
<dbReference type="EMBL" id="ML120368">
    <property type="protein sequence ID" value="RPB02463.1"/>
    <property type="molecule type" value="Genomic_DNA"/>
</dbReference>
<feature type="compositionally biased region" description="Basic and acidic residues" evidence="1">
    <location>
        <begin position="162"/>
        <end position="178"/>
    </location>
</feature>
<sequence>MAEQQQRSSGGGGHHGPHSIWTEDENEQLIQWLEDPENLRKIKKGSGVSKKSLIAEIALQIPTKPTIKVGYKYDNLLKSYRAAAKLNNQSGWGLTEKDMDEGRRSLKEKLLLRCPYFFRLENILGDRPDVRPPAIYDSGSGEGETTGVESLLIAMVTPASTRETRESTNEEEVNREKQVGGIWEEEGEEGEEVWRGAGNGDDRVEEEWSEEIGLEEGECEIGEWGQIRLVIRGRGLQEKEGFSSQQSSKVRRGERRVAEEGRVGRSSGEGESSEGSQRRQEGS</sequence>
<feature type="region of interest" description="Disordered" evidence="1">
    <location>
        <begin position="235"/>
        <end position="283"/>
    </location>
</feature>
<dbReference type="PANTHER" id="PTHR33324">
    <property type="entry name" value="EXPRESSED PROTEIN"/>
    <property type="match status" value="1"/>
</dbReference>
<keyword evidence="3" id="KW-1185">Reference proteome</keyword>
<gene>
    <name evidence="2" type="ORF">L873DRAFT_1787807</name>
</gene>
<reference evidence="2 3" key="1">
    <citation type="journal article" date="2018" name="Nat. Ecol. Evol.">
        <title>Pezizomycetes genomes reveal the molecular basis of ectomycorrhizal truffle lifestyle.</title>
        <authorList>
            <person name="Murat C."/>
            <person name="Payen T."/>
            <person name="Noel B."/>
            <person name="Kuo A."/>
            <person name="Morin E."/>
            <person name="Chen J."/>
            <person name="Kohler A."/>
            <person name="Krizsan K."/>
            <person name="Balestrini R."/>
            <person name="Da Silva C."/>
            <person name="Montanini B."/>
            <person name="Hainaut M."/>
            <person name="Levati E."/>
            <person name="Barry K.W."/>
            <person name="Belfiori B."/>
            <person name="Cichocki N."/>
            <person name="Clum A."/>
            <person name="Dockter R.B."/>
            <person name="Fauchery L."/>
            <person name="Guy J."/>
            <person name="Iotti M."/>
            <person name="Le Tacon F."/>
            <person name="Lindquist E.A."/>
            <person name="Lipzen A."/>
            <person name="Malagnac F."/>
            <person name="Mello A."/>
            <person name="Molinier V."/>
            <person name="Miyauchi S."/>
            <person name="Poulain J."/>
            <person name="Riccioni C."/>
            <person name="Rubini A."/>
            <person name="Sitrit Y."/>
            <person name="Splivallo R."/>
            <person name="Traeger S."/>
            <person name="Wang M."/>
            <person name="Zifcakova L."/>
            <person name="Wipf D."/>
            <person name="Zambonelli A."/>
            <person name="Paolocci F."/>
            <person name="Nowrousian M."/>
            <person name="Ottonello S."/>
            <person name="Baldrian P."/>
            <person name="Spatafora J.W."/>
            <person name="Henrissat B."/>
            <person name="Nagy L.G."/>
            <person name="Aury J.M."/>
            <person name="Wincker P."/>
            <person name="Grigoriev I.V."/>
            <person name="Bonfante P."/>
            <person name="Martin F.M."/>
        </authorList>
    </citation>
    <scope>NUCLEOTIDE SEQUENCE [LARGE SCALE GENOMIC DNA]</scope>
    <source>
        <strain evidence="2 3">120613-1</strain>
    </source>
</reference>
<feature type="compositionally biased region" description="Low complexity" evidence="1">
    <location>
        <begin position="264"/>
        <end position="275"/>
    </location>
</feature>
<organism evidence="2 3">
    <name type="scientific">Choiromyces venosus 120613-1</name>
    <dbReference type="NCBI Taxonomy" id="1336337"/>
    <lineage>
        <taxon>Eukaryota</taxon>
        <taxon>Fungi</taxon>
        <taxon>Dikarya</taxon>
        <taxon>Ascomycota</taxon>
        <taxon>Pezizomycotina</taxon>
        <taxon>Pezizomycetes</taxon>
        <taxon>Pezizales</taxon>
        <taxon>Tuberaceae</taxon>
        <taxon>Choiromyces</taxon>
    </lineage>
</organism>
<evidence type="ECO:0000256" key="1">
    <source>
        <dbReference type="SAM" id="MobiDB-lite"/>
    </source>
</evidence>
<feature type="region of interest" description="Disordered" evidence="1">
    <location>
        <begin position="159"/>
        <end position="178"/>
    </location>
</feature>
<feature type="region of interest" description="Disordered" evidence="1">
    <location>
        <begin position="186"/>
        <end position="207"/>
    </location>
</feature>
<dbReference type="OrthoDB" id="2414509at2759"/>
<feature type="region of interest" description="Disordered" evidence="1">
    <location>
        <begin position="1"/>
        <end position="21"/>
    </location>
</feature>
<dbReference type="Proteomes" id="UP000276215">
    <property type="component" value="Unassembled WGS sequence"/>
</dbReference>